<accession>A0A9P5MNU6</accession>
<dbReference type="AlphaFoldDB" id="A0A9P5MNU6"/>
<gene>
    <name evidence="1" type="ORF">DFH94DRAFT_775884</name>
</gene>
<dbReference type="Proteomes" id="UP000759537">
    <property type="component" value="Unassembled WGS sequence"/>
</dbReference>
<name>A0A9P5MNU6_9AGAM</name>
<proteinExistence type="predicted"/>
<evidence type="ECO:0000313" key="1">
    <source>
        <dbReference type="EMBL" id="KAF8468580.1"/>
    </source>
</evidence>
<protein>
    <submittedName>
        <fullName evidence="1">Uncharacterized protein</fullName>
    </submittedName>
</protein>
<sequence>MSSPPTYFHPNTLLQWLSFMPRLETLIVFAISNLHVEMQLAHPPVTTPVTLPNFHHFWFQGGSSYMEALVHRITPFPEKLEVCFSNESSFSFPRLMQFINTAENLKFGGVRFKFSEWRVSVGVYPHGEAKMCALSTTVIDWDLDWQASSMAQISNSFNQIFSVVERLSLEFDGDDSWSSNEHEYNGFGRIEWHRLLNSFSNVKTLRIDNGFVKGVSRCLELDYGDLSLWLLPELQELAYSWSGKPDDAFTSFIDARQNAGRPVTLTRY</sequence>
<dbReference type="EMBL" id="WHVB01000031">
    <property type="protein sequence ID" value="KAF8468580.1"/>
    <property type="molecule type" value="Genomic_DNA"/>
</dbReference>
<dbReference type="OrthoDB" id="3317165at2759"/>
<keyword evidence="2" id="KW-1185">Reference proteome</keyword>
<evidence type="ECO:0000313" key="2">
    <source>
        <dbReference type="Proteomes" id="UP000759537"/>
    </source>
</evidence>
<organism evidence="1 2">
    <name type="scientific">Russula ochroleuca</name>
    <dbReference type="NCBI Taxonomy" id="152965"/>
    <lineage>
        <taxon>Eukaryota</taxon>
        <taxon>Fungi</taxon>
        <taxon>Dikarya</taxon>
        <taxon>Basidiomycota</taxon>
        <taxon>Agaricomycotina</taxon>
        <taxon>Agaricomycetes</taxon>
        <taxon>Russulales</taxon>
        <taxon>Russulaceae</taxon>
        <taxon>Russula</taxon>
    </lineage>
</organism>
<reference evidence="1" key="2">
    <citation type="journal article" date="2020" name="Nat. Commun.">
        <title>Large-scale genome sequencing of mycorrhizal fungi provides insights into the early evolution of symbiotic traits.</title>
        <authorList>
            <person name="Miyauchi S."/>
            <person name="Kiss E."/>
            <person name="Kuo A."/>
            <person name="Drula E."/>
            <person name="Kohler A."/>
            <person name="Sanchez-Garcia M."/>
            <person name="Morin E."/>
            <person name="Andreopoulos B."/>
            <person name="Barry K.W."/>
            <person name="Bonito G."/>
            <person name="Buee M."/>
            <person name="Carver A."/>
            <person name="Chen C."/>
            <person name="Cichocki N."/>
            <person name="Clum A."/>
            <person name="Culley D."/>
            <person name="Crous P.W."/>
            <person name="Fauchery L."/>
            <person name="Girlanda M."/>
            <person name="Hayes R.D."/>
            <person name="Keri Z."/>
            <person name="LaButti K."/>
            <person name="Lipzen A."/>
            <person name="Lombard V."/>
            <person name="Magnuson J."/>
            <person name="Maillard F."/>
            <person name="Murat C."/>
            <person name="Nolan M."/>
            <person name="Ohm R.A."/>
            <person name="Pangilinan J."/>
            <person name="Pereira M.F."/>
            <person name="Perotto S."/>
            <person name="Peter M."/>
            <person name="Pfister S."/>
            <person name="Riley R."/>
            <person name="Sitrit Y."/>
            <person name="Stielow J.B."/>
            <person name="Szollosi G."/>
            <person name="Zifcakova L."/>
            <person name="Stursova M."/>
            <person name="Spatafora J.W."/>
            <person name="Tedersoo L."/>
            <person name="Vaario L.M."/>
            <person name="Yamada A."/>
            <person name="Yan M."/>
            <person name="Wang P."/>
            <person name="Xu J."/>
            <person name="Bruns T."/>
            <person name="Baldrian P."/>
            <person name="Vilgalys R."/>
            <person name="Dunand C."/>
            <person name="Henrissat B."/>
            <person name="Grigoriev I.V."/>
            <person name="Hibbett D."/>
            <person name="Nagy L.G."/>
            <person name="Martin F.M."/>
        </authorList>
    </citation>
    <scope>NUCLEOTIDE SEQUENCE</scope>
    <source>
        <strain evidence="1">Prilba</strain>
    </source>
</reference>
<comment type="caution">
    <text evidence="1">The sequence shown here is derived from an EMBL/GenBank/DDBJ whole genome shotgun (WGS) entry which is preliminary data.</text>
</comment>
<reference evidence="1" key="1">
    <citation type="submission" date="2019-10" db="EMBL/GenBank/DDBJ databases">
        <authorList>
            <consortium name="DOE Joint Genome Institute"/>
            <person name="Kuo A."/>
            <person name="Miyauchi S."/>
            <person name="Kiss E."/>
            <person name="Drula E."/>
            <person name="Kohler A."/>
            <person name="Sanchez-Garcia M."/>
            <person name="Andreopoulos B."/>
            <person name="Barry K.W."/>
            <person name="Bonito G."/>
            <person name="Buee M."/>
            <person name="Carver A."/>
            <person name="Chen C."/>
            <person name="Cichocki N."/>
            <person name="Clum A."/>
            <person name="Culley D."/>
            <person name="Crous P.W."/>
            <person name="Fauchery L."/>
            <person name="Girlanda M."/>
            <person name="Hayes R."/>
            <person name="Keri Z."/>
            <person name="LaButti K."/>
            <person name="Lipzen A."/>
            <person name="Lombard V."/>
            <person name="Magnuson J."/>
            <person name="Maillard F."/>
            <person name="Morin E."/>
            <person name="Murat C."/>
            <person name="Nolan M."/>
            <person name="Ohm R."/>
            <person name="Pangilinan J."/>
            <person name="Pereira M."/>
            <person name="Perotto S."/>
            <person name="Peter M."/>
            <person name="Riley R."/>
            <person name="Sitrit Y."/>
            <person name="Stielow B."/>
            <person name="Szollosi G."/>
            <person name="Zifcakova L."/>
            <person name="Stursova M."/>
            <person name="Spatafora J.W."/>
            <person name="Tedersoo L."/>
            <person name="Vaario L.-M."/>
            <person name="Yamada A."/>
            <person name="Yan M."/>
            <person name="Wang P."/>
            <person name="Xu J."/>
            <person name="Bruns T."/>
            <person name="Baldrian P."/>
            <person name="Vilgalys R."/>
            <person name="Henrissat B."/>
            <person name="Grigoriev I.V."/>
            <person name="Hibbett D."/>
            <person name="Nagy L.G."/>
            <person name="Martin F.M."/>
        </authorList>
    </citation>
    <scope>NUCLEOTIDE SEQUENCE</scope>
    <source>
        <strain evidence="1">Prilba</strain>
    </source>
</reference>